<evidence type="ECO:0000256" key="4">
    <source>
        <dbReference type="ARBA" id="ARBA00022679"/>
    </source>
</evidence>
<evidence type="ECO:0000313" key="8">
    <source>
        <dbReference type="Proteomes" id="UP000293398"/>
    </source>
</evidence>
<dbReference type="FunFam" id="3.40.640.10:FF:000033">
    <property type="entry name" value="Aspartate aminotransferase"/>
    <property type="match status" value="1"/>
</dbReference>
<sequence>MNTSISSKLPTVGTTIFTVMTKMAADFKAINLGQGFPDFDPDPKLIDLVSQAMKTGHNQYPYMPGDQLLRSNIAKKVATLYGHQYDENTEVTVTSGATEALMAAILAVVNSGDEVIILEPSYDSYVPAIRLAGGIPVFVPLVAPGDEHSSYSVNWDRVGEAITPKTRLIILNFPHNPTGITLAASDLDALETIVADTKVLLLADEVYEHIVFDDKPFLSLSSRPSLAARTFHISSFGKTYHTTGWKIGYCCAPAPMTAELRKVHQFMVFTVSSPMQVALGVYTADPSTYLTLPAFYQEKHDFLYEELKNTRFKPIRSQGTFFLLADYSEISQDNELAFAKWLTQEKKVTLIPVSAFYRNPDDVESNHNLVRFCFAKKQETLMQAISVLKHL</sequence>
<dbReference type="Gene3D" id="3.90.1150.10">
    <property type="entry name" value="Aspartate Aminotransferase, domain 1"/>
    <property type="match status" value="1"/>
</dbReference>
<evidence type="ECO:0000256" key="1">
    <source>
        <dbReference type="ARBA" id="ARBA00001933"/>
    </source>
</evidence>
<dbReference type="GO" id="GO:0016212">
    <property type="term" value="F:kynurenine-oxoglutarate transaminase activity"/>
    <property type="evidence" value="ECO:0007669"/>
    <property type="project" value="TreeGrafter"/>
</dbReference>
<dbReference type="EMBL" id="SHKO01000002">
    <property type="protein sequence ID" value="RZT93942.1"/>
    <property type="molecule type" value="Genomic_DNA"/>
</dbReference>
<dbReference type="Proteomes" id="UP000293398">
    <property type="component" value="Unassembled WGS sequence"/>
</dbReference>
<dbReference type="InterPro" id="IPR051326">
    <property type="entry name" value="Kynurenine-oxoglutarate_AT"/>
</dbReference>
<dbReference type="AlphaFoldDB" id="A0A4Q7VF31"/>
<accession>A0A4Q7VF31</accession>
<dbReference type="Gene3D" id="3.40.640.10">
    <property type="entry name" value="Type I PLP-dependent aspartate aminotransferase-like (Major domain)"/>
    <property type="match status" value="1"/>
</dbReference>
<evidence type="ECO:0000256" key="5">
    <source>
        <dbReference type="ARBA" id="ARBA00022898"/>
    </source>
</evidence>
<dbReference type="InterPro" id="IPR015422">
    <property type="entry name" value="PyrdxlP-dep_Trfase_small"/>
</dbReference>
<evidence type="ECO:0000313" key="7">
    <source>
        <dbReference type="EMBL" id="RZT93942.1"/>
    </source>
</evidence>
<comment type="caution">
    <text evidence="7">The sequence shown here is derived from an EMBL/GenBank/DDBJ whole genome shotgun (WGS) entry which is preliminary data.</text>
</comment>
<evidence type="ECO:0000256" key="2">
    <source>
        <dbReference type="ARBA" id="ARBA00007441"/>
    </source>
</evidence>
<dbReference type="InterPro" id="IPR015421">
    <property type="entry name" value="PyrdxlP-dep_Trfase_major"/>
</dbReference>
<dbReference type="InterPro" id="IPR004839">
    <property type="entry name" value="Aminotransferase_I/II_large"/>
</dbReference>
<reference evidence="7 8" key="1">
    <citation type="submission" date="2019-02" db="EMBL/GenBank/DDBJ databases">
        <title>Genomic Encyclopedia of Type Strains, Phase IV (KMG-IV): sequencing the most valuable type-strain genomes for metagenomic binning, comparative biology and taxonomic classification.</title>
        <authorList>
            <person name="Goeker M."/>
        </authorList>
    </citation>
    <scope>NUCLEOTIDE SEQUENCE [LARGE SCALE GENOMIC DNA]</scope>
    <source>
        <strain evidence="7 8">DSM 23814</strain>
    </source>
</reference>
<dbReference type="InterPro" id="IPR015424">
    <property type="entry name" value="PyrdxlP-dep_Trfase"/>
</dbReference>
<evidence type="ECO:0000256" key="3">
    <source>
        <dbReference type="ARBA" id="ARBA00022576"/>
    </source>
</evidence>
<organism evidence="7 8">
    <name type="scientific">Advenella incenata</name>
    <dbReference type="NCBI Taxonomy" id="267800"/>
    <lineage>
        <taxon>Bacteria</taxon>
        <taxon>Pseudomonadati</taxon>
        <taxon>Pseudomonadota</taxon>
        <taxon>Betaproteobacteria</taxon>
        <taxon>Burkholderiales</taxon>
        <taxon>Alcaligenaceae</taxon>
    </lineage>
</organism>
<protein>
    <submittedName>
        <fullName evidence="7">Methionine aminotransferase</fullName>
    </submittedName>
</protein>
<dbReference type="NCBIfam" id="NF006569">
    <property type="entry name" value="PRK09082.1"/>
    <property type="match status" value="1"/>
</dbReference>
<keyword evidence="4 7" id="KW-0808">Transferase</keyword>
<dbReference type="CDD" id="cd00609">
    <property type="entry name" value="AAT_like"/>
    <property type="match status" value="1"/>
</dbReference>
<dbReference type="PANTHER" id="PTHR43807">
    <property type="entry name" value="FI04487P"/>
    <property type="match status" value="1"/>
</dbReference>
<feature type="domain" description="Aminotransferase class I/classII large" evidence="6">
    <location>
        <begin position="29"/>
        <end position="386"/>
    </location>
</feature>
<dbReference type="GO" id="GO:0005737">
    <property type="term" value="C:cytoplasm"/>
    <property type="evidence" value="ECO:0007669"/>
    <property type="project" value="TreeGrafter"/>
</dbReference>
<dbReference type="Pfam" id="PF00155">
    <property type="entry name" value="Aminotran_1_2"/>
    <property type="match status" value="1"/>
</dbReference>
<dbReference type="RefSeq" id="WP_165393039.1">
    <property type="nucleotide sequence ID" value="NZ_SHKO01000002.1"/>
</dbReference>
<name>A0A4Q7VF31_9BURK</name>
<keyword evidence="5" id="KW-0663">Pyridoxal phosphate</keyword>
<comment type="cofactor">
    <cofactor evidence="1">
        <name>pyridoxal 5'-phosphate</name>
        <dbReference type="ChEBI" id="CHEBI:597326"/>
    </cofactor>
</comment>
<dbReference type="PANTHER" id="PTHR43807:SF20">
    <property type="entry name" value="FI04487P"/>
    <property type="match status" value="1"/>
</dbReference>
<proteinExistence type="inferred from homology"/>
<dbReference type="GO" id="GO:0030170">
    <property type="term" value="F:pyridoxal phosphate binding"/>
    <property type="evidence" value="ECO:0007669"/>
    <property type="project" value="InterPro"/>
</dbReference>
<gene>
    <name evidence="7" type="ORF">EV681_2354</name>
</gene>
<keyword evidence="3 7" id="KW-0032">Aminotransferase</keyword>
<evidence type="ECO:0000259" key="6">
    <source>
        <dbReference type="Pfam" id="PF00155"/>
    </source>
</evidence>
<dbReference type="SUPFAM" id="SSF53383">
    <property type="entry name" value="PLP-dependent transferases"/>
    <property type="match status" value="1"/>
</dbReference>
<comment type="similarity">
    <text evidence="2">Belongs to the class-I pyridoxal-phosphate-dependent aminotransferase family.</text>
</comment>
<keyword evidence="8" id="KW-1185">Reference proteome</keyword>